<protein>
    <submittedName>
        <fullName evidence="11">Mitochondrial substrate carrier family protein</fullName>
    </submittedName>
</protein>
<dbReference type="GO" id="GO:0005509">
    <property type="term" value="F:calcium ion binding"/>
    <property type="evidence" value="ECO:0007669"/>
    <property type="project" value="InterPro"/>
</dbReference>
<dbReference type="PROSITE" id="PS00018">
    <property type="entry name" value="EF_HAND_1"/>
    <property type="match status" value="1"/>
</dbReference>
<evidence type="ECO:0000256" key="1">
    <source>
        <dbReference type="ARBA" id="ARBA00004448"/>
    </source>
</evidence>
<name>A0AAD4JFA0_PERFH</name>
<evidence type="ECO:0000256" key="6">
    <source>
        <dbReference type="ARBA" id="ARBA00022837"/>
    </source>
</evidence>
<dbReference type="InterPro" id="IPR023395">
    <property type="entry name" value="MCP_dom_sf"/>
</dbReference>
<feature type="repeat" description="Solcar" evidence="9">
    <location>
        <begin position="430"/>
        <end position="511"/>
    </location>
</feature>
<keyword evidence="7" id="KW-1133">Transmembrane helix</keyword>
<dbReference type="InterPro" id="IPR018247">
    <property type="entry name" value="EF_Hand_1_Ca_BS"/>
</dbReference>
<dbReference type="EMBL" id="SDAM02000066">
    <property type="protein sequence ID" value="KAH6832687.1"/>
    <property type="molecule type" value="Genomic_DNA"/>
</dbReference>
<keyword evidence="8 9" id="KW-0472">Membrane</keyword>
<evidence type="ECO:0000256" key="2">
    <source>
        <dbReference type="ARBA" id="ARBA00006375"/>
    </source>
</evidence>
<keyword evidence="6" id="KW-0106">Calcium</keyword>
<dbReference type="InterPro" id="IPR018108">
    <property type="entry name" value="MCP_transmembrane"/>
</dbReference>
<dbReference type="Pfam" id="PF00153">
    <property type="entry name" value="Mito_carr"/>
    <property type="match status" value="3"/>
</dbReference>
<dbReference type="Gene3D" id="1.50.40.10">
    <property type="entry name" value="Mitochondrial carrier domain"/>
    <property type="match status" value="1"/>
</dbReference>
<evidence type="ECO:0000256" key="9">
    <source>
        <dbReference type="PROSITE-ProRule" id="PRU00282"/>
    </source>
</evidence>
<dbReference type="PROSITE" id="PS50920">
    <property type="entry name" value="SOLCAR"/>
    <property type="match status" value="3"/>
</dbReference>
<dbReference type="InterPro" id="IPR002048">
    <property type="entry name" value="EF_hand_dom"/>
</dbReference>
<gene>
    <name evidence="11" type="ORF">C2S53_015427</name>
</gene>
<dbReference type="GO" id="GO:0005743">
    <property type="term" value="C:mitochondrial inner membrane"/>
    <property type="evidence" value="ECO:0007669"/>
    <property type="project" value="UniProtKB-SubCell"/>
</dbReference>
<dbReference type="FunFam" id="1.50.40.10:FF:000041">
    <property type="entry name" value="Mitochondrial substrate carrier family protein"/>
    <property type="match status" value="1"/>
</dbReference>
<comment type="subcellular location">
    <subcellularLocation>
        <location evidence="1">Mitochondrion inner membrane</location>
        <topology evidence="1">Multi-pass membrane protein</topology>
    </subcellularLocation>
</comment>
<keyword evidence="12" id="KW-1185">Reference proteome</keyword>
<evidence type="ECO:0000256" key="3">
    <source>
        <dbReference type="ARBA" id="ARBA00022448"/>
    </source>
</evidence>
<comment type="similarity">
    <text evidence="2">Belongs to the mitochondrial carrier (TC 2.A.29) family.</text>
</comment>
<accession>A0AAD4JFA0</accession>
<evidence type="ECO:0000256" key="4">
    <source>
        <dbReference type="ARBA" id="ARBA00022692"/>
    </source>
</evidence>
<dbReference type="InterPro" id="IPR011992">
    <property type="entry name" value="EF-hand-dom_pair"/>
</dbReference>
<comment type="caution">
    <text evidence="11">The sequence shown here is derived from an EMBL/GenBank/DDBJ whole genome shotgun (WGS) entry which is preliminary data.</text>
</comment>
<evidence type="ECO:0000256" key="7">
    <source>
        <dbReference type="ARBA" id="ARBA00022989"/>
    </source>
</evidence>
<evidence type="ECO:0000313" key="12">
    <source>
        <dbReference type="Proteomes" id="UP001190926"/>
    </source>
</evidence>
<dbReference type="SUPFAM" id="SSF47473">
    <property type="entry name" value="EF-hand"/>
    <property type="match status" value="1"/>
</dbReference>
<keyword evidence="3" id="KW-0813">Transport</keyword>
<evidence type="ECO:0000256" key="8">
    <source>
        <dbReference type="ARBA" id="ARBA00023136"/>
    </source>
</evidence>
<organism evidence="11 12">
    <name type="scientific">Perilla frutescens var. hirtella</name>
    <name type="common">Perilla citriodora</name>
    <name type="synonym">Perilla setoyensis</name>
    <dbReference type="NCBI Taxonomy" id="608512"/>
    <lineage>
        <taxon>Eukaryota</taxon>
        <taxon>Viridiplantae</taxon>
        <taxon>Streptophyta</taxon>
        <taxon>Embryophyta</taxon>
        <taxon>Tracheophyta</taxon>
        <taxon>Spermatophyta</taxon>
        <taxon>Magnoliopsida</taxon>
        <taxon>eudicotyledons</taxon>
        <taxon>Gunneridae</taxon>
        <taxon>Pentapetalae</taxon>
        <taxon>asterids</taxon>
        <taxon>lamiids</taxon>
        <taxon>Lamiales</taxon>
        <taxon>Lamiaceae</taxon>
        <taxon>Nepetoideae</taxon>
        <taxon>Elsholtzieae</taxon>
        <taxon>Perilla</taxon>
    </lineage>
</organism>
<feature type="domain" description="EF-hand" evidence="10">
    <location>
        <begin position="266"/>
        <end position="301"/>
    </location>
</feature>
<dbReference type="Gene3D" id="1.10.238.10">
    <property type="entry name" value="EF-hand"/>
    <property type="match status" value="1"/>
</dbReference>
<dbReference type="SUPFAM" id="SSF103506">
    <property type="entry name" value="Mitochondrial carrier"/>
    <property type="match status" value="1"/>
</dbReference>
<keyword evidence="5" id="KW-0677">Repeat</keyword>
<dbReference type="PANTHER" id="PTHR45667">
    <property type="entry name" value="S-ADENOSYLMETHIONINE MITOCHONDRIAL CARRIER PROTEIN"/>
    <property type="match status" value="1"/>
</dbReference>
<feature type="repeat" description="Solcar" evidence="9">
    <location>
        <begin position="611"/>
        <end position="696"/>
    </location>
</feature>
<keyword evidence="4 9" id="KW-0812">Transmembrane</keyword>
<proteinExistence type="inferred from homology"/>
<evidence type="ECO:0000313" key="11">
    <source>
        <dbReference type="EMBL" id="KAH6832687.1"/>
    </source>
</evidence>
<dbReference type="Proteomes" id="UP001190926">
    <property type="component" value="Unassembled WGS sequence"/>
</dbReference>
<dbReference type="AlphaFoldDB" id="A0AAD4JFA0"/>
<evidence type="ECO:0000259" key="10">
    <source>
        <dbReference type="PROSITE" id="PS50222"/>
    </source>
</evidence>
<evidence type="ECO:0000256" key="5">
    <source>
        <dbReference type="ARBA" id="ARBA00022737"/>
    </source>
</evidence>
<dbReference type="PROSITE" id="PS50222">
    <property type="entry name" value="EF_HAND_2"/>
    <property type="match status" value="1"/>
</dbReference>
<dbReference type="SMART" id="SM00054">
    <property type="entry name" value="EFh"/>
    <property type="match status" value="1"/>
</dbReference>
<feature type="repeat" description="Solcar" evidence="9">
    <location>
        <begin position="520"/>
        <end position="602"/>
    </location>
</feature>
<sequence>MVVAENDPLKSLLNSLQVAFSPLESNFQNLAKNIELCFNGVLKNEALDFDDRRKGEVRMKIRVGVDREKCRSNDESRANFWHGIDKVKVNSSKKQLQEKMSGGDSSCFDSSERVEVGERMVGGVKLKKLNVEDGKDLPFDHLMRFLFDRLSHFPKFDVFVQDHECKNTLKALTGYLKGKRVCRDGFFANLRFARIGVPSVKDVEEEYCSSEVIGSEKLGNELLRNRFFKCVSMTELVELLPQIRRSSKELLSVEDFFRYTEAEGTSSISTWKRFFEELDRDGDGQVTLEDLEIAMASRNLPRRYAKEFLQRTRTRFFSKSFGWREFLSVMEQKEPTILRAYTSLRLSKSRTPQKDEIFASLENAGLSAHEDNATAMMQFLNADDRESKSYGHFRNFMVLLPSNHLPEKPRRNGSRRDTVADPPRVEIQADSVLKTALAGGISCSFSTFLMHPIDTVKTQVQASSTLSFAEILSKLPQLGVRGLYMGSIPAIVGQFSSHGLRTGICEVTKIVLINVAPTLPEIQVESAGSFLGTFLGTTMRIPCEVLKQRLQAGQFNHVGEAMVGIWQQDGLNGFFRGTGMTLCRELPFYVAGSGLYAESKKAVRKLLGRELEPWETIAVGAISGGLTAVMTTPFDVIKTRMMTALQGEPVTMSVIALSILRHEGPLGLFRGAVPRFFWVAPLGAINFAGYDLIRKAMD</sequence>
<reference evidence="11 12" key="1">
    <citation type="journal article" date="2021" name="Nat. Commun.">
        <title>Incipient diploidization of the medicinal plant Perilla within 10,000 years.</title>
        <authorList>
            <person name="Zhang Y."/>
            <person name="Shen Q."/>
            <person name="Leng L."/>
            <person name="Zhang D."/>
            <person name="Chen S."/>
            <person name="Shi Y."/>
            <person name="Ning Z."/>
            <person name="Chen S."/>
        </authorList>
    </citation>
    <scope>NUCLEOTIDE SEQUENCE [LARGE SCALE GENOMIC DNA]</scope>
    <source>
        <strain evidence="12">cv. PC099</strain>
    </source>
</reference>